<feature type="disulfide bond" evidence="8">
    <location>
        <begin position="36"/>
        <end position="48"/>
    </location>
</feature>
<dbReference type="InterPro" id="IPR001002">
    <property type="entry name" value="Chitin-bd_1"/>
</dbReference>
<evidence type="ECO:0000313" key="13">
    <source>
        <dbReference type="EMBL" id="KAI6784736.1"/>
    </source>
</evidence>
<dbReference type="InterPro" id="IPR018371">
    <property type="entry name" value="Chitin-binding_1_CS"/>
</dbReference>
<keyword evidence="2 8" id="KW-0147">Chitin-binding</keyword>
<comment type="cofactor">
    <cofactor evidence="1">
        <name>Co(2+)</name>
        <dbReference type="ChEBI" id="CHEBI:48828"/>
    </cofactor>
</comment>
<evidence type="ECO:0000256" key="3">
    <source>
        <dbReference type="ARBA" id="ARBA00022723"/>
    </source>
</evidence>
<dbReference type="Gene3D" id="3.20.20.370">
    <property type="entry name" value="Glycoside hydrolase/deacetylase"/>
    <property type="match status" value="1"/>
</dbReference>
<dbReference type="GO" id="GO:0008061">
    <property type="term" value="F:chitin binding"/>
    <property type="evidence" value="ECO:0007669"/>
    <property type="project" value="UniProtKB-UniRule"/>
</dbReference>
<dbReference type="GO" id="GO:0016810">
    <property type="term" value="F:hydrolase activity, acting on carbon-nitrogen (but not peptide) bonds"/>
    <property type="evidence" value="ECO:0007669"/>
    <property type="project" value="InterPro"/>
</dbReference>
<evidence type="ECO:0000256" key="4">
    <source>
        <dbReference type="ARBA" id="ARBA00022729"/>
    </source>
</evidence>
<dbReference type="OrthoDB" id="407355at2759"/>
<dbReference type="EMBL" id="JAGIXG020000003">
    <property type="protein sequence ID" value="KAI6784736.1"/>
    <property type="molecule type" value="Genomic_DNA"/>
</dbReference>
<evidence type="ECO:0000256" key="5">
    <source>
        <dbReference type="ARBA" id="ARBA00022801"/>
    </source>
</evidence>
<gene>
    <name evidence="13" type="ORF">J7T54_007829</name>
</gene>
<dbReference type="PROSITE" id="PS00026">
    <property type="entry name" value="CHIT_BIND_I_1"/>
    <property type="match status" value="1"/>
</dbReference>
<feature type="disulfide bond" evidence="8">
    <location>
        <begin position="373"/>
        <end position="387"/>
    </location>
</feature>
<dbReference type="GeneID" id="75834302"/>
<comment type="caution">
    <text evidence="8">Lacks conserved residue(s) required for the propagation of feature annotation.</text>
</comment>
<keyword evidence="7" id="KW-0170">Cobalt</keyword>
<dbReference type="SMART" id="SM00270">
    <property type="entry name" value="ChtBD1"/>
    <property type="match status" value="3"/>
</dbReference>
<keyword evidence="5" id="KW-0378">Hydrolase</keyword>
<evidence type="ECO:0000256" key="10">
    <source>
        <dbReference type="SAM" id="SignalP"/>
    </source>
</evidence>
<evidence type="ECO:0008006" key="15">
    <source>
        <dbReference type="Google" id="ProtNLM"/>
    </source>
</evidence>
<dbReference type="PANTHER" id="PTHR46471">
    <property type="entry name" value="CHITIN DEACETYLASE"/>
    <property type="match status" value="1"/>
</dbReference>
<dbReference type="GO" id="GO:0046872">
    <property type="term" value="F:metal ion binding"/>
    <property type="evidence" value="ECO:0007669"/>
    <property type="project" value="UniProtKB-KW"/>
</dbReference>
<dbReference type="Gene3D" id="3.30.60.10">
    <property type="entry name" value="Endochitinase-like"/>
    <property type="match status" value="3"/>
</dbReference>
<feature type="domain" description="NodB homology" evidence="12">
    <location>
        <begin position="104"/>
        <end position="297"/>
    </location>
</feature>
<evidence type="ECO:0000259" key="12">
    <source>
        <dbReference type="PROSITE" id="PS51677"/>
    </source>
</evidence>
<dbReference type="InterPro" id="IPR002509">
    <property type="entry name" value="NODB_dom"/>
</dbReference>
<feature type="disulfide bond" evidence="8">
    <location>
        <begin position="431"/>
        <end position="445"/>
    </location>
</feature>
<dbReference type="PANTHER" id="PTHR46471:SF2">
    <property type="entry name" value="CHITIN DEACETYLASE-RELATED"/>
    <property type="match status" value="1"/>
</dbReference>
<feature type="chain" id="PRO_5040455842" description="Chitin deacetylase" evidence="10">
    <location>
        <begin position="19"/>
        <end position="459"/>
    </location>
</feature>
<dbReference type="InterPro" id="IPR011330">
    <property type="entry name" value="Glyco_hydro/deAcase_b/a-brl"/>
</dbReference>
<dbReference type="InterPro" id="IPR036861">
    <property type="entry name" value="Endochitinase-like_sf"/>
</dbReference>
<feature type="signal peptide" evidence="10">
    <location>
        <begin position="1"/>
        <end position="18"/>
    </location>
</feature>
<feature type="domain" description="Chitin-binding type-1" evidence="11">
    <location>
        <begin position="412"/>
        <end position="459"/>
    </location>
</feature>
<comment type="caution">
    <text evidence="13">The sequence shown here is derived from an EMBL/GenBank/DDBJ whole genome shotgun (WGS) entry which is preliminary data.</text>
</comment>
<dbReference type="GO" id="GO:0005975">
    <property type="term" value="P:carbohydrate metabolic process"/>
    <property type="evidence" value="ECO:0007669"/>
    <property type="project" value="InterPro"/>
</dbReference>
<proteinExistence type="predicted"/>
<reference evidence="13" key="1">
    <citation type="journal article" date="2021" name="J Fungi (Basel)">
        <title>Genomic and Metabolomic Analyses of the Marine Fungus Emericellopsis cladophorae: Insights into Saltwater Adaptability Mechanisms and Its Biosynthetic Potential.</title>
        <authorList>
            <person name="Goncalves M.F.M."/>
            <person name="Hilario S."/>
            <person name="Van de Peer Y."/>
            <person name="Esteves A.C."/>
            <person name="Alves A."/>
        </authorList>
    </citation>
    <scope>NUCLEOTIDE SEQUENCE</scope>
    <source>
        <strain evidence="13">MUM 19.33</strain>
    </source>
</reference>
<dbReference type="SUPFAM" id="SSF57016">
    <property type="entry name" value="Plant lectins/antimicrobial peptides"/>
    <property type="match status" value="3"/>
</dbReference>
<name>A0A9P9Y762_9HYPO</name>
<keyword evidence="4 10" id="KW-0732">Signal</keyword>
<dbReference type="SUPFAM" id="SSF88713">
    <property type="entry name" value="Glycoside hydrolase/deacetylase"/>
    <property type="match status" value="1"/>
</dbReference>
<evidence type="ECO:0000256" key="9">
    <source>
        <dbReference type="SAM" id="MobiDB-lite"/>
    </source>
</evidence>
<evidence type="ECO:0000256" key="7">
    <source>
        <dbReference type="ARBA" id="ARBA00023285"/>
    </source>
</evidence>
<evidence type="ECO:0000259" key="11">
    <source>
        <dbReference type="PROSITE" id="PS50941"/>
    </source>
</evidence>
<evidence type="ECO:0000256" key="1">
    <source>
        <dbReference type="ARBA" id="ARBA00001941"/>
    </source>
</evidence>
<evidence type="ECO:0000256" key="8">
    <source>
        <dbReference type="PROSITE-ProRule" id="PRU00261"/>
    </source>
</evidence>
<evidence type="ECO:0000256" key="2">
    <source>
        <dbReference type="ARBA" id="ARBA00022669"/>
    </source>
</evidence>
<dbReference type="PROSITE" id="PS51677">
    <property type="entry name" value="NODB"/>
    <property type="match status" value="1"/>
</dbReference>
<keyword evidence="8" id="KW-1015">Disulfide bond</keyword>
<feature type="domain" description="Chitin-binding type-1" evidence="11">
    <location>
        <begin position="26"/>
        <end position="71"/>
    </location>
</feature>
<protein>
    <recommendedName>
        <fullName evidence="15">Chitin deacetylase</fullName>
    </recommendedName>
</protein>
<dbReference type="Pfam" id="PF01522">
    <property type="entry name" value="Polysacc_deac_1"/>
    <property type="match status" value="1"/>
</dbReference>
<feature type="disulfide bond" evidence="8">
    <location>
        <begin position="41"/>
        <end position="55"/>
    </location>
</feature>
<dbReference type="PROSITE" id="PS50941">
    <property type="entry name" value="CHIT_BIND_I_2"/>
    <property type="match status" value="3"/>
</dbReference>
<feature type="compositionally biased region" description="Acidic residues" evidence="9">
    <location>
        <begin position="336"/>
        <end position="346"/>
    </location>
</feature>
<keyword evidence="3" id="KW-0479">Metal-binding</keyword>
<dbReference type="CDD" id="cd11618">
    <property type="entry name" value="ChtBD1_1"/>
    <property type="match status" value="2"/>
</dbReference>
<evidence type="ECO:0000313" key="14">
    <source>
        <dbReference type="Proteomes" id="UP001055219"/>
    </source>
</evidence>
<dbReference type="RefSeq" id="XP_051365592.1">
    <property type="nucleotide sequence ID" value="XM_051510918.1"/>
</dbReference>
<keyword evidence="14" id="KW-1185">Reference proteome</keyword>
<evidence type="ECO:0000256" key="6">
    <source>
        <dbReference type="ARBA" id="ARBA00023277"/>
    </source>
</evidence>
<dbReference type="AlphaFoldDB" id="A0A9P9Y762"/>
<accession>A0A9P9Y762</accession>
<organism evidence="13 14">
    <name type="scientific">Emericellopsis cladophorae</name>
    <dbReference type="NCBI Taxonomy" id="2686198"/>
    <lineage>
        <taxon>Eukaryota</taxon>
        <taxon>Fungi</taxon>
        <taxon>Dikarya</taxon>
        <taxon>Ascomycota</taxon>
        <taxon>Pezizomycotina</taxon>
        <taxon>Sordariomycetes</taxon>
        <taxon>Hypocreomycetidae</taxon>
        <taxon>Hypocreales</taxon>
        <taxon>Bionectriaceae</taxon>
        <taxon>Emericellopsis</taxon>
    </lineage>
</organism>
<dbReference type="CDD" id="cd10951">
    <property type="entry name" value="CE4_ClCDA_like"/>
    <property type="match status" value="1"/>
</dbReference>
<feature type="domain" description="Chitin-binding type-1" evidence="11">
    <location>
        <begin position="352"/>
        <end position="400"/>
    </location>
</feature>
<feature type="region of interest" description="Disordered" evidence="9">
    <location>
        <begin position="320"/>
        <end position="355"/>
    </location>
</feature>
<dbReference type="Proteomes" id="UP001055219">
    <property type="component" value="Unassembled WGS sequence"/>
</dbReference>
<keyword evidence="6" id="KW-0119">Carbohydrate metabolism</keyword>
<reference evidence="13" key="2">
    <citation type="submission" date="2022-07" db="EMBL/GenBank/DDBJ databases">
        <authorList>
            <person name="Goncalves M.F.M."/>
            <person name="Hilario S."/>
            <person name="Van De Peer Y."/>
            <person name="Esteves A.C."/>
            <person name="Alves A."/>
        </authorList>
    </citation>
    <scope>NUCLEOTIDE SEQUENCE</scope>
    <source>
        <strain evidence="13">MUM 19.33</strain>
    </source>
</reference>
<sequence length="459" mass="48934">MRYSMIVVAASLASSVLGVPRLLAKRATCGQGIGGCAPGQCCSEGGYCGTATDYCKSPACQIPYSDGNCDADEKPCGASTEDYPRIKAGSAPYDTIIKSCTEPNVVALTFDDGPYLFTTSLLDTLREQNVKATFFINGNNNGKGRIDDPANPWAAMIRRIYAEGHQIASHTWSHQDLVLADSDRRTKEIIYNEMALRNILGFFPTYMRPPGGSCTRASGSLDRLTELGYHVVNWDLDTKDYLNDNPAAIQKSKEIFDQGFNGTASRIVLTHDTHEQTVVALAAYMISAVKAKGFKLVTVGECLGDDEANWYTQASASSECSIAGEGPETPPGDNGDNGDNDDDDGDLVPSKDGTCGERSQGNYTCKGSDYGDCCSYNGFCGGTSGYCDGGCQSDFGSCNKLECGDDLIVSENGLCGGDTFQTCLGSVYGNCCSEHGYCGETEVYCASDNGCQVEWGQCS</sequence>
<dbReference type="CDD" id="cd00035">
    <property type="entry name" value="ChtBD1"/>
    <property type="match status" value="1"/>
</dbReference>